<organism evidence="4 5">
    <name type="scientific">Electrophorus electricus</name>
    <name type="common">Electric eel</name>
    <name type="synonym">Gymnotus electricus</name>
    <dbReference type="NCBI Taxonomy" id="8005"/>
    <lineage>
        <taxon>Eukaryota</taxon>
        <taxon>Metazoa</taxon>
        <taxon>Chordata</taxon>
        <taxon>Craniata</taxon>
        <taxon>Vertebrata</taxon>
        <taxon>Euteleostomi</taxon>
        <taxon>Actinopterygii</taxon>
        <taxon>Neopterygii</taxon>
        <taxon>Teleostei</taxon>
        <taxon>Ostariophysi</taxon>
        <taxon>Gymnotiformes</taxon>
        <taxon>Gymnotoidei</taxon>
        <taxon>Gymnotidae</taxon>
        <taxon>Electrophorus</taxon>
    </lineage>
</organism>
<dbReference type="SMART" id="SM00540">
    <property type="entry name" value="LEM"/>
    <property type="match status" value="1"/>
</dbReference>
<dbReference type="FunFam" id="1.10.720.40:FF:000001">
    <property type="entry name" value="LEM domain containing 2, isoform CRA_a"/>
    <property type="match status" value="1"/>
</dbReference>
<gene>
    <name evidence="4" type="primary">EMD</name>
</gene>
<reference evidence="4" key="3">
    <citation type="submission" date="2025-09" db="UniProtKB">
        <authorList>
            <consortium name="Ensembl"/>
        </authorList>
    </citation>
    <scope>IDENTIFICATION</scope>
</reference>
<keyword evidence="2" id="KW-1133">Transmembrane helix</keyword>
<feature type="region of interest" description="Disordered" evidence="1">
    <location>
        <begin position="88"/>
        <end position="135"/>
    </location>
</feature>
<feature type="compositionally biased region" description="Polar residues" evidence="1">
    <location>
        <begin position="100"/>
        <end position="125"/>
    </location>
</feature>
<evidence type="ECO:0000256" key="1">
    <source>
        <dbReference type="SAM" id="MobiDB-lite"/>
    </source>
</evidence>
<keyword evidence="5" id="KW-1185">Reference proteome</keyword>
<proteinExistence type="predicted"/>
<dbReference type="GeneTree" id="ENSGT00510000050141"/>
<reference evidence="4 5" key="1">
    <citation type="submission" date="2020-05" db="EMBL/GenBank/DDBJ databases">
        <title>Electrophorus electricus (electric eel) genome, fEleEle1, primary haplotype.</title>
        <authorList>
            <person name="Myers G."/>
            <person name="Meyer A."/>
            <person name="Fedrigo O."/>
            <person name="Formenti G."/>
            <person name="Rhie A."/>
            <person name="Tracey A."/>
            <person name="Sims Y."/>
            <person name="Jarvis E.D."/>
        </authorList>
    </citation>
    <scope>NUCLEOTIDE SEQUENCE [LARGE SCALE GENOMIC DNA]</scope>
</reference>
<dbReference type="PANTHER" id="PTHR12019:SF5">
    <property type="entry name" value="EMERIN (EMERY-DREIFUSS MUSCULAR DYSTROPHY)"/>
    <property type="match status" value="1"/>
</dbReference>
<dbReference type="PROSITE" id="PS50954">
    <property type="entry name" value="LEM"/>
    <property type="match status" value="1"/>
</dbReference>
<dbReference type="InterPro" id="IPR003887">
    <property type="entry name" value="LEM_dom"/>
</dbReference>
<feature type="domain" description="LEM" evidence="3">
    <location>
        <begin position="1"/>
        <end position="45"/>
    </location>
</feature>
<dbReference type="AlphaFoldDB" id="A0AAY5EVY2"/>
<keyword evidence="2" id="KW-0812">Transmembrane</keyword>
<protein>
    <recommendedName>
        <fullName evidence="3">LEM domain-containing protein</fullName>
    </recommendedName>
</protein>
<reference evidence="4" key="2">
    <citation type="submission" date="2025-08" db="UniProtKB">
        <authorList>
            <consortium name="Ensembl"/>
        </authorList>
    </citation>
    <scope>IDENTIFICATION</scope>
</reference>
<keyword evidence="2" id="KW-0472">Membrane</keyword>
<dbReference type="Gene3D" id="1.10.720.40">
    <property type="match status" value="1"/>
</dbReference>
<dbReference type="SUPFAM" id="SSF63451">
    <property type="entry name" value="LEM domain"/>
    <property type="match status" value="1"/>
</dbReference>
<feature type="transmembrane region" description="Helical" evidence="2">
    <location>
        <begin position="144"/>
        <end position="162"/>
    </location>
</feature>
<dbReference type="RefSeq" id="XP_026853891.1">
    <property type="nucleotide sequence ID" value="XM_026998090.2"/>
</dbReference>
<evidence type="ECO:0000313" key="5">
    <source>
        <dbReference type="Proteomes" id="UP000314983"/>
    </source>
</evidence>
<dbReference type="Proteomes" id="UP000314983">
    <property type="component" value="Chromosome 24"/>
</dbReference>
<evidence type="ECO:0000256" key="2">
    <source>
        <dbReference type="SAM" id="Phobius"/>
    </source>
</evidence>
<dbReference type="PANTHER" id="PTHR12019">
    <property type="entry name" value="LAMINA-ASSOCIATED POLYPEPTIDE THYMOPOIETIN"/>
    <property type="match status" value="1"/>
</dbReference>
<dbReference type="Ensembl" id="ENSEEET00000062365.1">
    <property type="protein sequence ID" value="ENSEEEP00000060887.1"/>
    <property type="gene ID" value="ENSEEEG00000028130.1"/>
</dbReference>
<evidence type="ECO:0000313" key="4">
    <source>
        <dbReference type="Ensembl" id="ENSEEEP00000060887.1"/>
    </source>
</evidence>
<sequence length="178" mass="20124">MSSLSGKSAEELCQLLDEHGINHGPIVDSTRKLYEKKLKEALAKATKSSPDKTYYREEQEEVTYVTYHPPVRHEVFGDVTRRSRTTEFAEDASRAYEPITSRTQTTYQSTPHSRSTAYTTKSGQQDAKPLVAKSERSKSEGAPGWLRVLVFVIVAVFLYYVYSNMESVEKSPFNTIDG</sequence>
<name>A0AAY5EVY2_ELEEL</name>
<accession>A0AAY5EVY2</accession>
<dbReference type="InterPro" id="IPR051656">
    <property type="entry name" value="LEM_domain"/>
</dbReference>
<evidence type="ECO:0000259" key="3">
    <source>
        <dbReference type="PROSITE" id="PS50954"/>
    </source>
</evidence>
<dbReference type="InterPro" id="IPR011015">
    <property type="entry name" value="LEM/LEM-like_dom_sf"/>
</dbReference>
<dbReference type="GeneID" id="113569956"/>
<dbReference type="RefSeq" id="XP_026853890.1">
    <property type="nucleotide sequence ID" value="XM_026998089.2"/>
</dbReference>
<dbReference type="Pfam" id="PF03020">
    <property type="entry name" value="LEM"/>
    <property type="match status" value="1"/>
</dbReference>